<evidence type="ECO:0000313" key="1">
    <source>
        <dbReference type="EMBL" id="TNN87555.1"/>
    </source>
</evidence>
<evidence type="ECO:0000313" key="2">
    <source>
        <dbReference type="Proteomes" id="UP000314294"/>
    </source>
</evidence>
<proteinExistence type="predicted"/>
<organism evidence="1 2">
    <name type="scientific">Liparis tanakae</name>
    <name type="common">Tanaka's snailfish</name>
    <dbReference type="NCBI Taxonomy" id="230148"/>
    <lineage>
        <taxon>Eukaryota</taxon>
        <taxon>Metazoa</taxon>
        <taxon>Chordata</taxon>
        <taxon>Craniata</taxon>
        <taxon>Vertebrata</taxon>
        <taxon>Euteleostomi</taxon>
        <taxon>Actinopterygii</taxon>
        <taxon>Neopterygii</taxon>
        <taxon>Teleostei</taxon>
        <taxon>Neoteleostei</taxon>
        <taxon>Acanthomorphata</taxon>
        <taxon>Eupercaria</taxon>
        <taxon>Perciformes</taxon>
        <taxon>Cottioidei</taxon>
        <taxon>Cottales</taxon>
        <taxon>Liparidae</taxon>
        <taxon>Liparis</taxon>
    </lineage>
</organism>
<dbReference type="AlphaFoldDB" id="A0A4Z2JB58"/>
<sequence length="132" mass="14154">MSGWWPALRVRVDRAAQPGAMGAPSYVQPDHWDQAALQQLLYGSRAPADQLVFAFQSDIVYYNCLAGRAGTKGGTPTAAEQCAAHMKNKVWCRSPAALGKESSSISALLSSMEPSPVLTPAALSSCWKHLVH</sequence>
<name>A0A4Z2JB58_9TELE</name>
<protein>
    <submittedName>
        <fullName evidence="1">Uncharacterized protein</fullName>
    </submittedName>
</protein>
<reference evidence="1 2" key="1">
    <citation type="submission" date="2019-03" db="EMBL/GenBank/DDBJ databases">
        <title>First draft genome of Liparis tanakae, snailfish: a comprehensive survey of snailfish specific genes.</title>
        <authorList>
            <person name="Kim W."/>
            <person name="Song I."/>
            <person name="Jeong J.-H."/>
            <person name="Kim D."/>
            <person name="Kim S."/>
            <person name="Ryu S."/>
            <person name="Song J.Y."/>
            <person name="Lee S.K."/>
        </authorList>
    </citation>
    <scope>NUCLEOTIDE SEQUENCE [LARGE SCALE GENOMIC DNA]</scope>
    <source>
        <tissue evidence="1">Muscle</tissue>
    </source>
</reference>
<dbReference type="Proteomes" id="UP000314294">
    <property type="component" value="Unassembled WGS sequence"/>
</dbReference>
<gene>
    <name evidence="1" type="ORF">EYF80_002272</name>
</gene>
<keyword evidence="2" id="KW-1185">Reference proteome</keyword>
<comment type="caution">
    <text evidence="1">The sequence shown here is derived from an EMBL/GenBank/DDBJ whole genome shotgun (WGS) entry which is preliminary data.</text>
</comment>
<accession>A0A4Z2JB58</accession>
<dbReference type="EMBL" id="SRLO01000010">
    <property type="protein sequence ID" value="TNN87555.1"/>
    <property type="molecule type" value="Genomic_DNA"/>
</dbReference>